<feature type="transmembrane region" description="Helical" evidence="8">
    <location>
        <begin position="148"/>
        <end position="173"/>
    </location>
</feature>
<proteinExistence type="predicted"/>
<keyword evidence="5 8" id="KW-1133">Transmembrane helix</keyword>
<keyword evidence="2" id="KW-0813">Transport</keyword>
<dbReference type="InterPro" id="IPR036259">
    <property type="entry name" value="MFS_trans_sf"/>
</dbReference>
<dbReference type="EMBL" id="OV170225">
    <property type="protein sequence ID" value="CAH0725775.1"/>
    <property type="molecule type" value="Genomic_DNA"/>
</dbReference>
<feature type="transmembrane region" description="Helical" evidence="8">
    <location>
        <begin position="377"/>
        <end position="398"/>
    </location>
</feature>
<dbReference type="GO" id="GO:0006820">
    <property type="term" value="P:monoatomic anion transport"/>
    <property type="evidence" value="ECO:0007669"/>
    <property type="project" value="TreeGrafter"/>
</dbReference>
<dbReference type="InterPro" id="IPR011701">
    <property type="entry name" value="MFS"/>
</dbReference>
<dbReference type="GO" id="GO:0015293">
    <property type="term" value="F:symporter activity"/>
    <property type="evidence" value="ECO:0007669"/>
    <property type="project" value="UniProtKB-KW"/>
</dbReference>
<dbReference type="Pfam" id="PF07690">
    <property type="entry name" value="MFS_1"/>
    <property type="match status" value="1"/>
</dbReference>
<keyword evidence="4" id="KW-0769">Symport</keyword>
<dbReference type="GO" id="GO:0016020">
    <property type="term" value="C:membrane"/>
    <property type="evidence" value="ECO:0007669"/>
    <property type="project" value="UniProtKB-SubCell"/>
</dbReference>
<protein>
    <recommendedName>
        <fullName evidence="9">Major facilitator superfamily (MFS) profile domain-containing protein</fullName>
    </recommendedName>
</protein>
<keyword evidence="6 8" id="KW-0472">Membrane</keyword>
<evidence type="ECO:0000256" key="4">
    <source>
        <dbReference type="ARBA" id="ARBA00022847"/>
    </source>
</evidence>
<dbReference type="InterPro" id="IPR020846">
    <property type="entry name" value="MFS_dom"/>
</dbReference>
<evidence type="ECO:0000259" key="9">
    <source>
        <dbReference type="PROSITE" id="PS50850"/>
    </source>
</evidence>
<dbReference type="AlphaFoldDB" id="A0A8J9YGH8"/>
<feature type="transmembrane region" description="Helical" evidence="8">
    <location>
        <begin position="446"/>
        <end position="465"/>
    </location>
</feature>
<evidence type="ECO:0000313" key="10">
    <source>
        <dbReference type="EMBL" id="CAH0725775.1"/>
    </source>
</evidence>
<dbReference type="FunFam" id="1.20.1250.20:FF:000003">
    <property type="entry name" value="Solute carrier family 17 member 3"/>
    <property type="match status" value="1"/>
</dbReference>
<feature type="transmembrane region" description="Helical" evidence="8">
    <location>
        <begin position="353"/>
        <end position="371"/>
    </location>
</feature>
<evidence type="ECO:0000256" key="5">
    <source>
        <dbReference type="ARBA" id="ARBA00022989"/>
    </source>
</evidence>
<name>A0A8J9YGH8_9NEOP</name>
<evidence type="ECO:0000256" key="3">
    <source>
        <dbReference type="ARBA" id="ARBA00022692"/>
    </source>
</evidence>
<feature type="transmembrane region" description="Helical" evidence="8">
    <location>
        <begin position="124"/>
        <end position="142"/>
    </location>
</feature>
<dbReference type="OrthoDB" id="2985014at2759"/>
<dbReference type="PROSITE" id="PS50850">
    <property type="entry name" value="MFS"/>
    <property type="match status" value="1"/>
</dbReference>
<gene>
    <name evidence="10" type="ORF">BINO364_LOCUS11324</name>
</gene>
<dbReference type="InterPro" id="IPR050382">
    <property type="entry name" value="MFS_Na/Anion_cotransporter"/>
</dbReference>
<feature type="transmembrane region" description="Helical" evidence="8">
    <location>
        <begin position="316"/>
        <end position="341"/>
    </location>
</feature>
<dbReference type="PANTHER" id="PTHR11662:SF336">
    <property type="entry name" value="LP19554P"/>
    <property type="match status" value="1"/>
</dbReference>
<sequence length="519" mass="57526">MAVINMKIFDVIPVRLNLWIMIFTSCWVIYMLRVNMSLNLIAMVPQPAKNISSRSQCGAKNDMLNESFRHIDIADVREAPREVLGGTFNWSANQQAMILGSYFWCYPITSLVGGMAAERWGPRYVVLITSLASAILTALSPLAARLDYVALVIVRFFLGFAGGFIYPALHVLVARWAPPEEKGKFISALMGGTLGTVVTWSLTGPLLERYGWASAFYVPAALTFIWCGFWWYLVADTPTDHPRITVTEKKYIIDALGDKIKKSKGLPPFKSICTSFPFLAMVVLHFGNLWGLYFIMTVGPKFVSSVLGFELSAAGIISALPYLARLFLATIFGAIGDCILSRKLMTTTVIRKFFCLFSHIIPGILLVLLIYTGCSTALSVTMITMSMGFNGAATLTNLQNHQDLAPNYAGTLYGIANFIGSTAGFFTPMITAYFTKTGDSFEQWRPVFFIGASVYIVSAVFFILFGSGNTQHWNYVEMKKNEGKEERAKSDDLNDMNDASKNGYTKDMKENPTSITTRA</sequence>
<dbReference type="Proteomes" id="UP000838878">
    <property type="component" value="Chromosome 5"/>
</dbReference>
<dbReference type="PANTHER" id="PTHR11662">
    <property type="entry name" value="SOLUTE CARRIER FAMILY 17"/>
    <property type="match status" value="1"/>
</dbReference>
<reference evidence="10" key="1">
    <citation type="submission" date="2021-12" db="EMBL/GenBank/DDBJ databases">
        <authorList>
            <person name="Martin H S."/>
        </authorList>
    </citation>
    <scope>NUCLEOTIDE SEQUENCE</scope>
</reference>
<feature type="transmembrane region" description="Helical" evidence="8">
    <location>
        <begin position="410"/>
        <end position="434"/>
    </location>
</feature>
<keyword evidence="3 8" id="KW-0812">Transmembrane</keyword>
<feature type="transmembrane region" description="Helical" evidence="8">
    <location>
        <begin position="185"/>
        <end position="203"/>
    </location>
</feature>
<feature type="non-terminal residue" evidence="10">
    <location>
        <position position="519"/>
    </location>
</feature>
<feature type="region of interest" description="Disordered" evidence="7">
    <location>
        <begin position="484"/>
        <end position="519"/>
    </location>
</feature>
<keyword evidence="11" id="KW-1185">Reference proteome</keyword>
<feature type="domain" description="Major facilitator superfamily (MFS) profile" evidence="9">
    <location>
        <begin position="25"/>
        <end position="470"/>
    </location>
</feature>
<dbReference type="PROSITE" id="PS51257">
    <property type="entry name" value="PROKAR_LIPOPROTEIN"/>
    <property type="match status" value="1"/>
</dbReference>
<comment type="subcellular location">
    <subcellularLocation>
        <location evidence="1">Membrane</location>
        <topology evidence="1">Multi-pass membrane protein</topology>
    </subcellularLocation>
</comment>
<evidence type="ECO:0000256" key="6">
    <source>
        <dbReference type="ARBA" id="ARBA00023136"/>
    </source>
</evidence>
<evidence type="ECO:0000313" key="11">
    <source>
        <dbReference type="Proteomes" id="UP000838878"/>
    </source>
</evidence>
<feature type="transmembrane region" description="Helical" evidence="8">
    <location>
        <begin position="12"/>
        <end position="30"/>
    </location>
</feature>
<feature type="transmembrane region" description="Helical" evidence="8">
    <location>
        <begin position="96"/>
        <end position="117"/>
    </location>
</feature>
<evidence type="ECO:0000256" key="7">
    <source>
        <dbReference type="SAM" id="MobiDB-lite"/>
    </source>
</evidence>
<dbReference type="CDD" id="cd17318">
    <property type="entry name" value="MFS_SLC17"/>
    <property type="match status" value="1"/>
</dbReference>
<feature type="transmembrane region" description="Helical" evidence="8">
    <location>
        <begin position="215"/>
        <end position="234"/>
    </location>
</feature>
<feature type="transmembrane region" description="Helical" evidence="8">
    <location>
        <begin position="272"/>
        <end position="296"/>
    </location>
</feature>
<evidence type="ECO:0000256" key="2">
    <source>
        <dbReference type="ARBA" id="ARBA00022448"/>
    </source>
</evidence>
<dbReference type="SUPFAM" id="SSF103473">
    <property type="entry name" value="MFS general substrate transporter"/>
    <property type="match status" value="1"/>
</dbReference>
<evidence type="ECO:0000256" key="1">
    <source>
        <dbReference type="ARBA" id="ARBA00004141"/>
    </source>
</evidence>
<evidence type="ECO:0000256" key="8">
    <source>
        <dbReference type="SAM" id="Phobius"/>
    </source>
</evidence>
<organism evidence="10 11">
    <name type="scientific">Brenthis ino</name>
    <name type="common">lesser marbled fritillary</name>
    <dbReference type="NCBI Taxonomy" id="405034"/>
    <lineage>
        <taxon>Eukaryota</taxon>
        <taxon>Metazoa</taxon>
        <taxon>Ecdysozoa</taxon>
        <taxon>Arthropoda</taxon>
        <taxon>Hexapoda</taxon>
        <taxon>Insecta</taxon>
        <taxon>Pterygota</taxon>
        <taxon>Neoptera</taxon>
        <taxon>Endopterygota</taxon>
        <taxon>Lepidoptera</taxon>
        <taxon>Glossata</taxon>
        <taxon>Ditrysia</taxon>
        <taxon>Papilionoidea</taxon>
        <taxon>Nymphalidae</taxon>
        <taxon>Heliconiinae</taxon>
        <taxon>Argynnini</taxon>
        <taxon>Brenthis</taxon>
    </lineage>
</organism>
<dbReference type="Gene3D" id="1.20.1250.20">
    <property type="entry name" value="MFS general substrate transporter like domains"/>
    <property type="match status" value="2"/>
</dbReference>
<accession>A0A8J9YGH8</accession>